<feature type="domain" description="Glycosyl hydrolase family 30 TIM-barrel" evidence="7">
    <location>
        <begin position="2"/>
        <end position="141"/>
    </location>
</feature>
<dbReference type="Gene3D" id="3.20.20.80">
    <property type="entry name" value="Glycosidases"/>
    <property type="match status" value="2"/>
</dbReference>
<dbReference type="PANTHER" id="PTHR11069">
    <property type="entry name" value="GLUCOSYLCERAMIDASE"/>
    <property type="match status" value="1"/>
</dbReference>
<keyword evidence="4" id="KW-0732">Signal</keyword>
<evidence type="ECO:0000256" key="5">
    <source>
        <dbReference type="ARBA" id="ARBA00022801"/>
    </source>
</evidence>
<dbReference type="GO" id="GO:0006680">
    <property type="term" value="P:glucosylceramide catabolic process"/>
    <property type="evidence" value="ECO:0007669"/>
    <property type="project" value="TreeGrafter"/>
</dbReference>
<organism evidence="9">
    <name type="scientific">Oppiella nova</name>
    <dbReference type="NCBI Taxonomy" id="334625"/>
    <lineage>
        <taxon>Eukaryota</taxon>
        <taxon>Metazoa</taxon>
        <taxon>Ecdysozoa</taxon>
        <taxon>Arthropoda</taxon>
        <taxon>Chelicerata</taxon>
        <taxon>Arachnida</taxon>
        <taxon>Acari</taxon>
        <taxon>Acariformes</taxon>
        <taxon>Sarcoptiformes</taxon>
        <taxon>Oribatida</taxon>
        <taxon>Brachypylina</taxon>
        <taxon>Oppioidea</taxon>
        <taxon>Oppiidae</taxon>
        <taxon>Oppiella</taxon>
    </lineage>
</organism>
<comment type="catalytic activity">
    <reaction evidence="1">
        <text>a beta-D-glucosyl-(1&lt;-&gt;1')-N-acylsphing-4-enine + H2O = an N-acylsphing-4-enine + D-glucose</text>
        <dbReference type="Rhea" id="RHEA:13269"/>
        <dbReference type="ChEBI" id="CHEBI:4167"/>
        <dbReference type="ChEBI" id="CHEBI:15377"/>
        <dbReference type="ChEBI" id="CHEBI:22801"/>
        <dbReference type="ChEBI" id="CHEBI:52639"/>
        <dbReference type="EC" id="3.2.1.45"/>
    </reaction>
    <physiologicalReaction direction="left-to-right" evidence="1">
        <dbReference type="Rhea" id="RHEA:13270"/>
    </physiologicalReaction>
</comment>
<dbReference type="AlphaFoldDB" id="A0A7R9MHF5"/>
<dbReference type="InterPro" id="IPR033453">
    <property type="entry name" value="Glyco_hydro_30_TIM-barrel"/>
</dbReference>
<feature type="domain" description="Glycosyl hydrolase family 30 beta sandwich" evidence="8">
    <location>
        <begin position="256"/>
        <end position="320"/>
    </location>
</feature>
<gene>
    <name evidence="9" type="ORF">ONB1V03_LOCUS16441</name>
</gene>
<dbReference type="Pfam" id="PF17189">
    <property type="entry name" value="Glyco_hydro_30C"/>
    <property type="match status" value="1"/>
</dbReference>
<accession>A0A7R9MHF5</accession>
<dbReference type="Pfam" id="PF02055">
    <property type="entry name" value="Glyco_hydro_30"/>
    <property type="match status" value="2"/>
</dbReference>
<keyword evidence="6" id="KW-0443">Lipid metabolism</keyword>
<dbReference type="EMBL" id="CAJPVJ010018560">
    <property type="protein sequence ID" value="CAG2177008.1"/>
    <property type="molecule type" value="Genomic_DNA"/>
</dbReference>
<dbReference type="EMBL" id="OC933385">
    <property type="protein sequence ID" value="CAD7659870.1"/>
    <property type="molecule type" value="Genomic_DNA"/>
</dbReference>
<evidence type="ECO:0000313" key="9">
    <source>
        <dbReference type="EMBL" id="CAD7659870.1"/>
    </source>
</evidence>
<dbReference type="Proteomes" id="UP000728032">
    <property type="component" value="Unassembled WGS sequence"/>
</dbReference>
<dbReference type="GO" id="GO:0004348">
    <property type="term" value="F:glucosylceramidase activity"/>
    <property type="evidence" value="ECO:0007669"/>
    <property type="project" value="UniProtKB-EC"/>
</dbReference>
<reference evidence="9" key="1">
    <citation type="submission" date="2020-11" db="EMBL/GenBank/DDBJ databases">
        <authorList>
            <person name="Tran Van P."/>
        </authorList>
    </citation>
    <scope>NUCLEOTIDE SEQUENCE</scope>
</reference>
<feature type="domain" description="Glycosyl hydrolase family 30 TIM-barrel" evidence="7">
    <location>
        <begin position="142"/>
        <end position="253"/>
    </location>
</feature>
<protein>
    <recommendedName>
        <fullName evidence="3 6">Glucosylceramidase</fullName>
        <ecNumber evidence="3 6">3.2.1.45</ecNumber>
    </recommendedName>
</protein>
<evidence type="ECO:0000256" key="2">
    <source>
        <dbReference type="ARBA" id="ARBA00005382"/>
    </source>
</evidence>
<evidence type="ECO:0000256" key="1">
    <source>
        <dbReference type="ARBA" id="ARBA00001013"/>
    </source>
</evidence>
<keyword evidence="6" id="KW-0326">Glycosidase</keyword>
<dbReference type="EC" id="3.2.1.45" evidence="3 6"/>
<proteinExistence type="inferred from homology"/>
<evidence type="ECO:0000256" key="3">
    <source>
        <dbReference type="ARBA" id="ARBA00012658"/>
    </source>
</evidence>
<evidence type="ECO:0000259" key="8">
    <source>
        <dbReference type="Pfam" id="PF17189"/>
    </source>
</evidence>
<dbReference type="InterPro" id="IPR017853">
    <property type="entry name" value="GH"/>
</dbReference>
<sequence length="324" mass="37623">MATNIIRDYYSTNGIEYNMGRVPIGGADFSPRFYTYDDDHQGDFKLSTFKIQQEDYNLKMPYIKLAHNMTANKLTLFGSPWSSPTWMKHEGPYGPLNGGPLIGQPGQQYFKAWANYFVKFLDAYKSNGIQFWGLTVQNEPRIAYHCYGNGKVWDDLELLHERYPDQFVLSTECCQEFSKRPTRTVMELGRWEHAQNLQHWTRGWVEWNLVLDMYGEPNWANMSALAPIHVNHTANEYYKDSTFYILGHFSKFLVKDSVRVGAKADKSVNNFSYVAFVRPNDNATVLVVYNLGDKPQEFTIVDKSVGHINSRMEARSVQTYIYWD</sequence>
<dbReference type="PRINTS" id="PR00843">
    <property type="entry name" value="GLHYDRLASE30"/>
</dbReference>
<dbReference type="SUPFAM" id="SSF51445">
    <property type="entry name" value="(Trans)glycosidases"/>
    <property type="match status" value="2"/>
</dbReference>
<keyword evidence="6" id="KW-0746">Sphingolipid metabolism</keyword>
<comment type="similarity">
    <text evidence="2 6">Belongs to the glycosyl hydrolase 30 family.</text>
</comment>
<dbReference type="OrthoDB" id="2160638at2759"/>
<dbReference type="GO" id="GO:0016020">
    <property type="term" value="C:membrane"/>
    <property type="evidence" value="ECO:0007669"/>
    <property type="project" value="GOC"/>
</dbReference>
<evidence type="ECO:0000256" key="4">
    <source>
        <dbReference type="ARBA" id="ARBA00022729"/>
    </source>
</evidence>
<evidence type="ECO:0000256" key="6">
    <source>
        <dbReference type="RuleBase" id="RU361188"/>
    </source>
</evidence>
<name>A0A7R9MHF5_9ACAR</name>
<dbReference type="PANTHER" id="PTHR11069:SF23">
    <property type="entry name" value="LYSOSOMAL ACID GLUCOSYLCERAMIDASE"/>
    <property type="match status" value="1"/>
</dbReference>
<keyword evidence="5 6" id="KW-0378">Hydrolase</keyword>
<evidence type="ECO:0000313" key="10">
    <source>
        <dbReference type="Proteomes" id="UP000728032"/>
    </source>
</evidence>
<keyword evidence="10" id="KW-1185">Reference proteome</keyword>
<evidence type="ECO:0000259" key="7">
    <source>
        <dbReference type="Pfam" id="PF02055"/>
    </source>
</evidence>
<dbReference type="InterPro" id="IPR001139">
    <property type="entry name" value="Glyco_hydro_30"/>
</dbReference>
<dbReference type="InterPro" id="IPR033452">
    <property type="entry name" value="GH30_C"/>
</dbReference>